<sequence>MIFYLRPALEGHFVKANAIRTRVINHGTALRQKTQAYLNNLSGLLAIACDAWTSSNKIAFLAITASWITELWTLKETLLDFVELKGAHDGKNLADAVATAVTELGISDKILALVSDNASNNGTLIHHLTSNLRVSSPNSRWDGSGGHIRCLAHIIHLAVMALLRGIKAVPASTNTREFKHNDHALTVEEAELIVADDNLEASETDDQGLADPSVDLQSGIEKIRKISRIVRSSPQRMELFRTVAERIEEDNQRHAKANNMPYEKKSVKNLILDIITRWNSTYLMLERALESSEAIDALTSHSKIKIYRPYALSPNDWAMIGMACKWLKFFRSALTRISGEKYPTLSYSLYIYFVLITYVSELEKEPFVKENLGVLNAVQACMSKLQEFLDKSVKDSQYYYYAMVLDPQYKSTLFSLNTASLQRLLPHTWLSESAESFAHTCGKFYDSAAHPTVQPHLGTKYMDKFEYAMNASMPQSTHQHQEPTSLAHEIQEFLAEPTTTMEPLEWWSKHQSRFPRLAAMARDYLCIPELYHLETATMSELTYINYEGAGQANSDACHYSQAVIIGDIVRASGQGGWDDAGNLKANDAKGQVDLAFDNVDKALRAVGLRGWEDVFSVRSYHRDIDVTFQIMVEKLKQRIPGHRPTWTSVQVVRLAFPEMEIEIEVEAYRGKK</sequence>
<evidence type="ECO:0000256" key="4">
    <source>
        <dbReference type="ARBA" id="ARBA00022833"/>
    </source>
</evidence>
<proteinExistence type="predicted"/>
<dbReference type="AlphaFoldDB" id="A0A8H3AZU4"/>
<dbReference type="CDD" id="cd06152">
    <property type="entry name" value="YjgF_YER057c_UK114_like_4"/>
    <property type="match status" value="1"/>
</dbReference>
<feature type="domain" description="HAT C-terminal dimerisation" evidence="6">
    <location>
        <begin position="491"/>
        <end position="528"/>
    </location>
</feature>
<dbReference type="Gene3D" id="3.30.1330.40">
    <property type="entry name" value="RutC-like"/>
    <property type="match status" value="1"/>
</dbReference>
<organism evidence="7 8">
    <name type="scientific">Rhizoctonia solani</name>
    <dbReference type="NCBI Taxonomy" id="456999"/>
    <lineage>
        <taxon>Eukaryota</taxon>
        <taxon>Fungi</taxon>
        <taxon>Dikarya</taxon>
        <taxon>Basidiomycota</taxon>
        <taxon>Agaricomycotina</taxon>
        <taxon>Agaricomycetes</taxon>
        <taxon>Cantharellales</taxon>
        <taxon>Ceratobasidiaceae</taxon>
        <taxon>Rhizoctonia</taxon>
    </lineage>
</organism>
<evidence type="ECO:0000259" key="6">
    <source>
        <dbReference type="Pfam" id="PF05699"/>
    </source>
</evidence>
<protein>
    <recommendedName>
        <fullName evidence="6">HAT C-terminal dimerisation domain-containing protein</fullName>
    </recommendedName>
</protein>
<dbReference type="Pfam" id="PF01042">
    <property type="entry name" value="Ribonuc_L-PSP"/>
    <property type="match status" value="1"/>
</dbReference>
<comment type="caution">
    <text evidence="7">The sequence shown here is derived from an EMBL/GenBank/DDBJ whole genome shotgun (WGS) entry which is preliminary data.</text>
</comment>
<evidence type="ECO:0000256" key="5">
    <source>
        <dbReference type="ARBA" id="ARBA00023242"/>
    </source>
</evidence>
<keyword evidence="5" id="KW-0539">Nucleus</keyword>
<dbReference type="InterPro" id="IPR008906">
    <property type="entry name" value="HATC_C_dom"/>
</dbReference>
<dbReference type="PANTHER" id="PTHR46481">
    <property type="entry name" value="ZINC FINGER BED DOMAIN-CONTAINING PROTEIN 4"/>
    <property type="match status" value="1"/>
</dbReference>
<evidence type="ECO:0000313" key="7">
    <source>
        <dbReference type="EMBL" id="CAE6444320.1"/>
    </source>
</evidence>
<dbReference type="GO" id="GO:0005634">
    <property type="term" value="C:nucleus"/>
    <property type="evidence" value="ECO:0007669"/>
    <property type="project" value="UniProtKB-SubCell"/>
</dbReference>
<evidence type="ECO:0000313" key="8">
    <source>
        <dbReference type="Proteomes" id="UP000663843"/>
    </source>
</evidence>
<dbReference type="EMBL" id="CAJMWT010002477">
    <property type="protein sequence ID" value="CAE6444320.1"/>
    <property type="molecule type" value="Genomic_DNA"/>
</dbReference>
<dbReference type="SUPFAM" id="SSF55298">
    <property type="entry name" value="YjgF-like"/>
    <property type="match status" value="1"/>
</dbReference>
<comment type="subcellular location">
    <subcellularLocation>
        <location evidence="1">Nucleus</location>
    </subcellularLocation>
</comment>
<evidence type="ECO:0000256" key="3">
    <source>
        <dbReference type="ARBA" id="ARBA00022771"/>
    </source>
</evidence>
<evidence type="ECO:0000256" key="2">
    <source>
        <dbReference type="ARBA" id="ARBA00022723"/>
    </source>
</evidence>
<dbReference type="InterPro" id="IPR012337">
    <property type="entry name" value="RNaseH-like_sf"/>
</dbReference>
<evidence type="ECO:0000256" key="1">
    <source>
        <dbReference type="ARBA" id="ARBA00004123"/>
    </source>
</evidence>
<dbReference type="SUPFAM" id="SSF53098">
    <property type="entry name" value="Ribonuclease H-like"/>
    <property type="match status" value="1"/>
</dbReference>
<dbReference type="Proteomes" id="UP000663843">
    <property type="component" value="Unassembled WGS sequence"/>
</dbReference>
<dbReference type="InterPro" id="IPR052035">
    <property type="entry name" value="ZnF_BED_domain_contain"/>
</dbReference>
<dbReference type="InterPro" id="IPR035959">
    <property type="entry name" value="RutC-like_sf"/>
</dbReference>
<gene>
    <name evidence="7" type="ORF">RDB_LOCUS78910</name>
</gene>
<dbReference type="PANTHER" id="PTHR46481:SF10">
    <property type="entry name" value="ZINC FINGER BED DOMAIN-CONTAINING PROTEIN 39"/>
    <property type="match status" value="1"/>
</dbReference>
<reference evidence="7" key="1">
    <citation type="submission" date="2021-01" db="EMBL/GenBank/DDBJ databases">
        <authorList>
            <person name="Kaushik A."/>
        </authorList>
    </citation>
    <scope>NUCLEOTIDE SEQUENCE</scope>
    <source>
        <strain evidence="7">AG2-2IIIB</strain>
    </source>
</reference>
<keyword evidence="2" id="KW-0479">Metal-binding</keyword>
<name>A0A8H3AZU4_9AGAM</name>
<dbReference type="GO" id="GO:0046983">
    <property type="term" value="F:protein dimerization activity"/>
    <property type="evidence" value="ECO:0007669"/>
    <property type="project" value="InterPro"/>
</dbReference>
<dbReference type="Pfam" id="PF05699">
    <property type="entry name" value="Dimer_Tnp_hAT"/>
    <property type="match status" value="1"/>
</dbReference>
<keyword evidence="4" id="KW-0862">Zinc</keyword>
<keyword evidence="3" id="KW-0863">Zinc-finger</keyword>
<dbReference type="InterPro" id="IPR006175">
    <property type="entry name" value="YjgF/YER057c/UK114"/>
</dbReference>
<accession>A0A8H3AZU4</accession>
<dbReference type="GO" id="GO:0008270">
    <property type="term" value="F:zinc ion binding"/>
    <property type="evidence" value="ECO:0007669"/>
    <property type="project" value="UniProtKB-KW"/>
</dbReference>